<reference evidence="1" key="1">
    <citation type="submission" date="2023-07" db="EMBL/GenBank/DDBJ databases">
        <title>Sorghum-associated microbial communities from plants grown in Nebraska, USA.</title>
        <authorList>
            <person name="Schachtman D."/>
        </authorList>
    </citation>
    <scope>NUCLEOTIDE SEQUENCE</scope>
    <source>
        <strain evidence="1">BE56</strain>
    </source>
</reference>
<dbReference type="Proteomes" id="UP001259587">
    <property type="component" value="Unassembled WGS sequence"/>
</dbReference>
<name>A0ACC6JXP8_9PSED</name>
<comment type="caution">
    <text evidence="1">The sequence shown here is derived from an EMBL/GenBank/DDBJ whole genome shotgun (WGS) entry which is preliminary data.</text>
</comment>
<sequence length="53" mass="5936">MGRRAAPAFLSEQHRGVLREEAGTVTANHSRKRFIISFKPIDKLASSWLATLI</sequence>
<protein>
    <submittedName>
        <fullName evidence="1">Uncharacterized protein</fullName>
    </submittedName>
</protein>
<accession>A0ACC6JXP8</accession>
<evidence type="ECO:0000313" key="1">
    <source>
        <dbReference type="EMBL" id="MDR6710976.1"/>
    </source>
</evidence>
<dbReference type="EMBL" id="JAVDTH010000002">
    <property type="protein sequence ID" value="MDR6710976.1"/>
    <property type="molecule type" value="Genomic_DNA"/>
</dbReference>
<proteinExistence type="predicted"/>
<evidence type="ECO:0000313" key="2">
    <source>
        <dbReference type="Proteomes" id="UP001259587"/>
    </source>
</evidence>
<gene>
    <name evidence="1" type="ORF">J2W83_000566</name>
</gene>
<keyword evidence="2" id="KW-1185">Reference proteome</keyword>
<organism evidence="1 2">
    <name type="scientific">Pseudomonas hunanensis</name>
    <dbReference type="NCBI Taxonomy" id="1247546"/>
    <lineage>
        <taxon>Bacteria</taxon>
        <taxon>Pseudomonadati</taxon>
        <taxon>Pseudomonadota</taxon>
        <taxon>Gammaproteobacteria</taxon>
        <taxon>Pseudomonadales</taxon>
        <taxon>Pseudomonadaceae</taxon>
        <taxon>Pseudomonas</taxon>
    </lineage>
</organism>